<dbReference type="Gene3D" id="2.70.70.10">
    <property type="entry name" value="Glucose Permease (Domain IIA)"/>
    <property type="match status" value="1"/>
</dbReference>
<dbReference type="SUPFAM" id="SSF51261">
    <property type="entry name" value="Duplicated hybrid motif"/>
    <property type="match status" value="1"/>
</dbReference>
<keyword evidence="1" id="KW-0175">Coiled coil</keyword>
<accession>A0A0K2B1S5</accession>
<proteinExistence type="predicted"/>
<dbReference type="GO" id="GO:0004222">
    <property type="term" value="F:metalloendopeptidase activity"/>
    <property type="evidence" value="ECO:0007669"/>
    <property type="project" value="TreeGrafter"/>
</dbReference>
<dbReference type="PANTHER" id="PTHR21666">
    <property type="entry name" value="PEPTIDASE-RELATED"/>
    <property type="match status" value="1"/>
</dbReference>
<dbReference type="InterPro" id="IPR050570">
    <property type="entry name" value="Cell_wall_metabolism_enzyme"/>
</dbReference>
<gene>
    <name evidence="4" type="ORF">SAM23877_6113</name>
</gene>
<dbReference type="Pfam" id="PF01551">
    <property type="entry name" value="Peptidase_M23"/>
    <property type="match status" value="1"/>
</dbReference>
<feature type="coiled-coil region" evidence="1">
    <location>
        <begin position="158"/>
        <end position="185"/>
    </location>
</feature>
<reference evidence="5" key="1">
    <citation type="journal article" date="2015" name="J. Biotechnol.">
        <title>Complete genome sequence of Streptomyces ambofaciens ATCC 23877, the spiramycin producer.</title>
        <authorList>
            <person name="Thibessard A."/>
            <person name="Haas D."/>
            <person name="Gerbaud C."/>
            <person name="Aigle B."/>
            <person name="Lautru S."/>
            <person name="Pernodet J.L."/>
            <person name="Leblond P."/>
        </authorList>
    </citation>
    <scope>NUCLEOTIDE SEQUENCE [LARGE SCALE GENOMIC DNA]</scope>
    <source>
        <strain evidence="5">ATCC 23877 / 3486 / DSM 40053 / JCM 4204 / NBRC 12836 / NRRL B-2516</strain>
    </source>
</reference>
<keyword evidence="2" id="KW-0812">Transmembrane</keyword>
<organism evidence="4 5">
    <name type="scientific">Streptomyces ambofaciens (strain ATCC 23877 / 3486 / DSM 40053 / JCM 4204 / NBRC 12836 / NRRL B-2516)</name>
    <dbReference type="NCBI Taxonomy" id="278992"/>
    <lineage>
        <taxon>Bacteria</taxon>
        <taxon>Bacillati</taxon>
        <taxon>Actinomycetota</taxon>
        <taxon>Actinomycetes</taxon>
        <taxon>Kitasatosporales</taxon>
        <taxon>Streptomycetaceae</taxon>
        <taxon>Streptomyces</taxon>
    </lineage>
</organism>
<dbReference type="EMBL" id="CP012382">
    <property type="protein sequence ID" value="AKZ59158.1"/>
    <property type="molecule type" value="Genomic_DNA"/>
</dbReference>
<dbReference type="KEGG" id="samb:SAM23877_6113"/>
<sequence>MAAGLDIVGTVGVDVVPVAPLFHEKLKAIALPAARSAGEDAGRAFGDAMSRHITVAIPSAINNGGRAARTASTRQGDDNAGAFGRAFKNRLQVAFRSLPRPDVRLSTTGFDADLARVRARMETLSGKRIGIDVDVATAAAEIETIDAQLAALGSRSPNVQVRADIATARAELAAIQRQINDVDRDDVNIKVRANTAQAQASLLALSASLAGIAIIPAIPVLAAGIGAIASAALAAGAGVGAFALAAIPAVQGVTKVIQAKTAAEKEAATATDNGAAASVKAAQNALQMATAQQSLAAAHRNAARSIAQANRQVEDAERALGQAAARAMEQREQAAKAVERAERALADSKRAVQAAERSLIDAQEDATQAQQDLTRARQDAAQKLADLNDELERGKLDERDATLRVREAQEELNRVQREFDAGKATELQLQRAQLAYDQSVQAAAQQKKDYAQLQKDAEAAKKAGVDGSDEVKSASERLADAQQNVRDQLQAVVDAQQNVRDQAEAVADAQTDAARAQVEAAQTVADAQRALSDAVQNAADTQVQAADSITSAERGVEAARLSSIDTTAKAVTKADEYRKALANLTPEQRALYDSLAGPQGLIPAFKEWSKSLQPDVLPIFTRMVNGAKRALPGLTPLVKSTSDGIQEVMDRASADLKEPFWQRFKTGISTAAKPAIEGLGIGFGNVFKGMAGVLEAFFPHMDSISERMQRITKRFADWGTGLRGSKEFEDFLSYAKEMGPFVSETLRKLGAALFDLAKSLEPLSRIILETLGNVADAIRYVAENAPWAIQLLYGLWVATKLWNLAMAMNPIGAVIMGIALLALGLKYLWDNNEGFREVVTAAWNAIRDKTVEIWERYLRPFFEWFGAIVMWLWEHVIRPYIGFLIAYWKQVGEVFKWVWDHWLKPYIDFLIAYWTKVGEVFKWVWDNLLKPYIDFLIAYWLRVGDVLKWVWDHFWRPIIGFIGELIVWWWNNIVKRYFGFVMDILRAVGGVFKWLYDKGVKPHVDFISDKVSWLWNKGLKPAFDKIKEGVRLVGEGFRHAKDAIGKNWGQISNIAKKPVNFLIEWVYTKGIKALFDGVGKYVGMDPLPPGPKLLEAGGTVGDGWGVAKPMKVNRPTAIVGEGNPRYPEFVIPTDPKYRSRAVALHAQAGTQLLEDGGIIGGAWDWTKDTFSDVIGTGIDWAKQAADLMVNPSKIWDRLTKPVLAKVADGVGDSPYGKTLGKLPVKMVGGLRDKLIDAVTSLTAENGGWGGQWQKPVNAGIGTKFGVPGAMWSSGYHTGLDFPAATGTPVKAVANGRVSKAASGGPYGKHVIIDHGGGLQSLYAHLSKIRTTFPKNHNGGSRIGDVGATGNTTGPHLHLEARLNGRAVDPMKYLSGGGGGAAAVGAAQKYAKSILDNYGWGSSQFAPLKKLWEGESNWRWNAENPSSGAYGIPQALPASKMAAAGADWRTNYKTQIRWGLDYIKGRPDYGSPSAAYSKWLARSPHWYDDGGYLQPGLSLVANGTGRPEPVFTGSQWADIRAAKSGGGPATVNAAVRVFVGDREITDIVRTEIDTYDSATATDLNNGRWD</sequence>
<evidence type="ECO:0000313" key="5">
    <source>
        <dbReference type="Proteomes" id="UP000061018"/>
    </source>
</evidence>
<dbReference type="InterPro" id="IPR023346">
    <property type="entry name" value="Lysozyme-like_dom_sf"/>
</dbReference>
<keyword evidence="2" id="KW-0472">Membrane</keyword>
<evidence type="ECO:0000313" key="4">
    <source>
        <dbReference type="EMBL" id="AKZ59158.1"/>
    </source>
</evidence>
<dbReference type="RefSeq" id="WP_053139432.1">
    <property type="nucleotide sequence ID" value="NZ_CP012382.1"/>
</dbReference>
<protein>
    <submittedName>
        <fullName evidence="4">Metalloendopeptidase-like membrane protein</fullName>
    </submittedName>
</protein>
<evidence type="ECO:0000256" key="2">
    <source>
        <dbReference type="SAM" id="Phobius"/>
    </source>
</evidence>
<dbReference type="SUPFAM" id="SSF53955">
    <property type="entry name" value="Lysozyme-like"/>
    <property type="match status" value="1"/>
</dbReference>
<evidence type="ECO:0000259" key="3">
    <source>
        <dbReference type="Pfam" id="PF01551"/>
    </source>
</evidence>
<feature type="transmembrane region" description="Helical" evidence="2">
    <location>
        <begin position="200"/>
        <end position="222"/>
    </location>
</feature>
<name>A0A0K2B1S5_STRA7</name>
<dbReference type="CDD" id="cd12797">
    <property type="entry name" value="M23_peptidase"/>
    <property type="match status" value="1"/>
</dbReference>
<dbReference type="InterPro" id="IPR011055">
    <property type="entry name" value="Dup_hybrid_motif"/>
</dbReference>
<evidence type="ECO:0000256" key="1">
    <source>
        <dbReference type="SAM" id="Coils"/>
    </source>
</evidence>
<dbReference type="Proteomes" id="UP000061018">
    <property type="component" value="Chromosome"/>
</dbReference>
<keyword evidence="2" id="KW-1133">Transmembrane helix</keyword>
<dbReference type="InterPro" id="IPR016047">
    <property type="entry name" value="M23ase_b-sheet_dom"/>
</dbReference>
<feature type="coiled-coil region" evidence="1">
    <location>
        <begin position="299"/>
        <end position="506"/>
    </location>
</feature>
<feature type="domain" description="M23ase beta-sheet core" evidence="3">
    <location>
        <begin position="1275"/>
        <end position="1369"/>
    </location>
</feature>
<feature type="transmembrane region" description="Helical" evidence="2">
    <location>
        <begin position="810"/>
        <end position="829"/>
    </location>
</feature>
<feature type="transmembrane region" description="Helical" evidence="2">
    <location>
        <begin position="228"/>
        <end position="250"/>
    </location>
</feature>
<dbReference type="PANTHER" id="PTHR21666:SF270">
    <property type="entry name" value="MUREIN HYDROLASE ACTIVATOR ENVC"/>
    <property type="match status" value="1"/>
</dbReference>